<dbReference type="RefSeq" id="WP_133450707.1">
    <property type="nucleotide sequence ID" value="NZ_SCWF01000001.1"/>
</dbReference>
<dbReference type="SUPFAM" id="SSF53335">
    <property type="entry name" value="S-adenosyl-L-methionine-dependent methyltransferases"/>
    <property type="match status" value="1"/>
</dbReference>
<gene>
    <name evidence="1" type="ORF">ERX55_00935</name>
</gene>
<evidence type="ECO:0000313" key="1">
    <source>
        <dbReference type="EMBL" id="TDM15499.1"/>
    </source>
</evidence>
<dbReference type="InterPro" id="IPR029063">
    <property type="entry name" value="SAM-dependent_MTases_sf"/>
</dbReference>
<dbReference type="Proteomes" id="UP000294843">
    <property type="component" value="Unassembled WGS sequence"/>
</dbReference>
<protein>
    <recommendedName>
        <fullName evidence="3">Class I SAM-dependent methyltransferase</fullName>
    </recommendedName>
</protein>
<comment type="caution">
    <text evidence="1">The sequence shown here is derived from an EMBL/GenBank/DDBJ whole genome shotgun (WGS) entry which is preliminary data.</text>
</comment>
<evidence type="ECO:0000313" key="2">
    <source>
        <dbReference type="Proteomes" id="UP000294843"/>
    </source>
</evidence>
<dbReference type="EMBL" id="SCWF01000001">
    <property type="protein sequence ID" value="TDM15499.1"/>
    <property type="molecule type" value="Genomic_DNA"/>
</dbReference>
<dbReference type="AlphaFoldDB" id="A0A4V3BFR7"/>
<evidence type="ECO:0008006" key="3">
    <source>
        <dbReference type="Google" id="ProtNLM"/>
    </source>
</evidence>
<sequence length="200" mass="23388">MSDEELNIMTHDGERHFPALRHYHRYEATAYSDLVQLADYLLTVAKNDHFVDFGSGLMRVPIAIHHLLGIKTTGIELNKALYLASCQNIEQYRQTFHPATDKAHFQVQAINLNVLDYQFDGSESMLFFFNPFSGELFRTIIHRFLSSYPYKRRAFVILYYAKHEYIDILEQFGLFTEIHRIELAGFKDDPDDIIVIYQIG</sequence>
<dbReference type="OrthoDB" id="9780095at2"/>
<reference evidence="1 2" key="1">
    <citation type="submission" date="2019-01" db="EMBL/GenBank/DDBJ databases">
        <title>Draft genome sequences of the type strains of six Macrococcus species.</title>
        <authorList>
            <person name="Mazhar S."/>
            <person name="Altermann E."/>
            <person name="Hill C."/>
            <person name="Mcauliffe O."/>
        </authorList>
    </citation>
    <scope>NUCLEOTIDE SEQUENCE [LARGE SCALE GENOMIC DNA]</scope>
    <source>
        <strain evidence="1 2">ATCC 51825</strain>
    </source>
</reference>
<name>A0A4V3BFR7_9STAP</name>
<keyword evidence="2" id="KW-1185">Reference proteome</keyword>
<organism evidence="1 2">
    <name type="scientific">Macrococcus bovicus</name>
    <dbReference type="NCBI Taxonomy" id="69968"/>
    <lineage>
        <taxon>Bacteria</taxon>
        <taxon>Bacillati</taxon>
        <taxon>Bacillota</taxon>
        <taxon>Bacilli</taxon>
        <taxon>Bacillales</taxon>
        <taxon>Staphylococcaceae</taxon>
        <taxon>Macrococcus</taxon>
    </lineage>
</organism>
<dbReference type="Gene3D" id="3.40.50.150">
    <property type="entry name" value="Vaccinia Virus protein VP39"/>
    <property type="match status" value="1"/>
</dbReference>
<proteinExistence type="predicted"/>
<accession>A0A4V3BFR7</accession>